<dbReference type="AlphaFoldDB" id="A0A4C1US68"/>
<evidence type="ECO:0000256" key="1">
    <source>
        <dbReference type="SAM" id="MobiDB-lite"/>
    </source>
</evidence>
<accession>A0A4C1US68</accession>
<evidence type="ECO:0000313" key="2">
    <source>
        <dbReference type="EMBL" id="GBP28826.1"/>
    </source>
</evidence>
<organism evidence="2 3">
    <name type="scientific">Eumeta variegata</name>
    <name type="common">Bagworm moth</name>
    <name type="synonym">Eumeta japonica</name>
    <dbReference type="NCBI Taxonomy" id="151549"/>
    <lineage>
        <taxon>Eukaryota</taxon>
        <taxon>Metazoa</taxon>
        <taxon>Ecdysozoa</taxon>
        <taxon>Arthropoda</taxon>
        <taxon>Hexapoda</taxon>
        <taxon>Insecta</taxon>
        <taxon>Pterygota</taxon>
        <taxon>Neoptera</taxon>
        <taxon>Endopterygota</taxon>
        <taxon>Lepidoptera</taxon>
        <taxon>Glossata</taxon>
        <taxon>Ditrysia</taxon>
        <taxon>Tineoidea</taxon>
        <taxon>Psychidae</taxon>
        <taxon>Oiketicinae</taxon>
        <taxon>Eumeta</taxon>
    </lineage>
</organism>
<feature type="compositionally biased region" description="Basic residues" evidence="1">
    <location>
        <begin position="1"/>
        <end position="10"/>
    </location>
</feature>
<dbReference type="Proteomes" id="UP000299102">
    <property type="component" value="Unassembled WGS sequence"/>
</dbReference>
<comment type="caution">
    <text evidence="2">The sequence shown here is derived from an EMBL/GenBank/DDBJ whole genome shotgun (WGS) entry which is preliminary data.</text>
</comment>
<name>A0A4C1US68_EUMVA</name>
<feature type="region of interest" description="Disordered" evidence="1">
    <location>
        <begin position="1"/>
        <end position="55"/>
    </location>
</feature>
<keyword evidence="3" id="KW-1185">Reference proteome</keyword>
<sequence length="67" mass="7001">MIGSCRRRPARPAGGISGCKGNGLAISDGAGVGRWKKQWGDRGNEPPLLSTTDESATAEAIISHMYS</sequence>
<proteinExistence type="predicted"/>
<gene>
    <name evidence="2" type="ORF">EVAR_24501_1</name>
</gene>
<dbReference type="EMBL" id="BGZK01000212">
    <property type="protein sequence ID" value="GBP28826.1"/>
    <property type="molecule type" value="Genomic_DNA"/>
</dbReference>
<evidence type="ECO:0000313" key="3">
    <source>
        <dbReference type="Proteomes" id="UP000299102"/>
    </source>
</evidence>
<reference evidence="2 3" key="1">
    <citation type="journal article" date="2019" name="Commun. Biol.">
        <title>The bagworm genome reveals a unique fibroin gene that provides high tensile strength.</title>
        <authorList>
            <person name="Kono N."/>
            <person name="Nakamura H."/>
            <person name="Ohtoshi R."/>
            <person name="Tomita M."/>
            <person name="Numata K."/>
            <person name="Arakawa K."/>
        </authorList>
    </citation>
    <scope>NUCLEOTIDE SEQUENCE [LARGE SCALE GENOMIC DNA]</scope>
</reference>
<protein>
    <submittedName>
        <fullName evidence="2">Uncharacterized protein</fullName>
    </submittedName>
</protein>